<evidence type="ECO:0000313" key="4">
    <source>
        <dbReference type="Proteomes" id="UP000825935"/>
    </source>
</evidence>
<dbReference type="Pfam" id="PF00117">
    <property type="entry name" value="GATase"/>
    <property type="match status" value="1"/>
</dbReference>
<dbReference type="Gene3D" id="3.40.50.880">
    <property type="match status" value="1"/>
</dbReference>
<dbReference type="OrthoDB" id="92161at2759"/>
<dbReference type="GO" id="GO:0005829">
    <property type="term" value="C:cytosol"/>
    <property type="evidence" value="ECO:0007669"/>
    <property type="project" value="TreeGrafter"/>
</dbReference>
<dbReference type="PANTHER" id="PTHR42695">
    <property type="entry name" value="GLUTAMINE AMIDOTRANSFERASE YLR126C-RELATED"/>
    <property type="match status" value="1"/>
</dbReference>
<evidence type="ECO:0000313" key="3">
    <source>
        <dbReference type="EMBL" id="KAH7297585.1"/>
    </source>
</evidence>
<feature type="domain" description="Glutamine amidotransferase" evidence="2">
    <location>
        <begin position="69"/>
        <end position="206"/>
    </location>
</feature>
<dbReference type="InterPro" id="IPR044992">
    <property type="entry name" value="ChyE-like"/>
</dbReference>
<dbReference type="InterPro" id="IPR029062">
    <property type="entry name" value="Class_I_gatase-like"/>
</dbReference>
<dbReference type="EMBL" id="CM035430">
    <property type="protein sequence ID" value="KAH7297585.1"/>
    <property type="molecule type" value="Genomic_DNA"/>
</dbReference>
<comment type="similarity">
    <text evidence="1">Belongs to the peptidase C26 family.</text>
</comment>
<organism evidence="3 4">
    <name type="scientific">Ceratopteris richardii</name>
    <name type="common">Triangle waterfern</name>
    <dbReference type="NCBI Taxonomy" id="49495"/>
    <lineage>
        <taxon>Eukaryota</taxon>
        <taxon>Viridiplantae</taxon>
        <taxon>Streptophyta</taxon>
        <taxon>Embryophyta</taxon>
        <taxon>Tracheophyta</taxon>
        <taxon>Polypodiopsida</taxon>
        <taxon>Polypodiidae</taxon>
        <taxon>Polypodiales</taxon>
        <taxon>Pteridineae</taxon>
        <taxon>Pteridaceae</taxon>
        <taxon>Parkerioideae</taxon>
        <taxon>Ceratopteris</taxon>
    </lineage>
</organism>
<evidence type="ECO:0000259" key="2">
    <source>
        <dbReference type="Pfam" id="PF00117"/>
    </source>
</evidence>
<reference evidence="3" key="1">
    <citation type="submission" date="2021-08" db="EMBL/GenBank/DDBJ databases">
        <title>WGS assembly of Ceratopteris richardii.</title>
        <authorList>
            <person name="Marchant D.B."/>
            <person name="Chen G."/>
            <person name="Jenkins J."/>
            <person name="Shu S."/>
            <person name="Leebens-Mack J."/>
            <person name="Grimwood J."/>
            <person name="Schmutz J."/>
            <person name="Soltis P."/>
            <person name="Soltis D."/>
            <person name="Chen Z.-H."/>
        </authorList>
    </citation>
    <scope>NUCLEOTIDE SEQUENCE</scope>
    <source>
        <strain evidence="3">Whitten #5841</strain>
        <tissue evidence="3">Leaf</tissue>
    </source>
</reference>
<sequence length="290" mass="32131">MGVDILTTGIEATKCGQFAILLAGHGTEYVRETYGGVPTLIKNLLSDVDEVWDTFRVVDGEFPSDADLYKYEGFVVTGSCEDAHGSTQWVLDLCEVIRKVHRMNRKLLGICFGHQVISRALGGKTGRAINGWELGLKKIVLSNPAYPKPYIRQLPSSLSIIEVHQDEVYELPPGGEILASSDKTSVEMYAIGNQVLGVQGHPEFTKDITANIIDTYLEKHNLSDDFIARAKLTLREGEADREIFAQLCKSFLKATPCQVHPLDYELIGIDAPEAVEKSFQIIQRGQYIVS</sequence>
<dbReference type="AlphaFoldDB" id="A0A8T2RPU0"/>
<accession>A0A8T2RPU0</accession>
<dbReference type="CDD" id="cd01741">
    <property type="entry name" value="GATase1_1"/>
    <property type="match status" value="1"/>
</dbReference>
<dbReference type="PROSITE" id="PS51273">
    <property type="entry name" value="GATASE_TYPE_1"/>
    <property type="match status" value="1"/>
</dbReference>
<dbReference type="OMA" id="DCFRVID"/>
<keyword evidence="4" id="KW-1185">Reference proteome</keyword>
<name>A0A8T2RPU0_CERRI</name>
<protein>
    <recommendedName>
        <fullName evidence="2">Glutamine amidotransferase domain-containing protein</fullName>
    </recommendedName>
</protein>
<comment type="caution">
    <text evidence="3">The sequence shown here is derived from an EMBL/GenBank/DDBJ whole genome shotgun (WGS) entry which is preliminary data.</text>
</comment>
<dbReference type="InterPro" id="IPR017926">
    <property type="entry name" value="GATASE"/>
</dbReference>
<evidence type="ECO:0000256" key="1">
    <source>
        <dbReference type="ARBA" id="ARBA00011083"/>
    </source>
</evidence>
<proteinExistence type="inferred from homology"/>
<dbReference type="Proteomes" id="UP000825935">
    <property type="component" value="Chromosome 25"/>
</dbReference>
<dbReference type="SUPFAM" id="SSF52317">
    <property type="entry name" value="Class I glutamine amidotransferase-like"/>
    <property type="match status" value="1"/>
</dbReference>
<gene>
    <name evidence="3" type="ORF">KP509_25G002500</name>
</gene>
<dbReference type="PANTHER" id="PTHR42695:SF5">
    <property type="entry name" value="GLUTAMINE AMIDOTRANSFERASE YLR126C-RELATED"/>
    <property type="match status" value="1"/>
</dbReference>